<dbReference type="EMBL" id="CAXAMN010003958">
    <property type="protein sequence ID" value="CAK9007020.1"/>
    <property type="molecule type" value="Genomic_DNA"/>
</dbReference>
<feature type="region of interest" description="Disordered" evidence="1">
    <location>
        <begin position="1"/>
        <end position="122"/>
    </location>
</feature>
<comment type="caution">
    <text evidence="2">The sequence shown here is derived from an EMBL/GenBank/DDBJ whole genome shotgun (WGS) entry which is preliminary data.</text>
</comment>
<protein>
    <submittedName>
        <fullName evidence="2">Uncharacterized protein</fullName>
    </submittedName>
</protein>
<feature type="compositionally biased region" description="Basic and acidic residues" evidence="1">
    <location>
        <begin position="58"/>
        <end position="73"/>
    </location>
</feature>
<organism evidence="2 3">
    <name type="scientific">Durusdinium trenchii</name>
    <dbReference type="NCBI Taxonomy" id="1381693"/>
    <lineage>
        <taxon>Eukaryota</taxon>
        <taxon>Sar</taxon>
        <taxon>Alveolata</taxon>
        <taxon>Dinophyceae</taxon>
        <taxon>Suessiales</taxon>
        <taxon>Symbiodiniaceae</taxon>
        <taxon>Durusdinium</taxon>
    </lineage>
</organism>
<feature type="compositionally biased region" description="Basic and acidic residues" evidence="1">
    <location>
        <begin position="1"/>
        <end position="12"/>
    </location>
</feature>
<evidence type="ECO:0000313" key="3">
    <source>
        <dbReference type="Proteomes" id="UP001642484"/>
    </source>
</evidence>
<dbReference type="Pfam" id="PF04979">
    <property type="entry name" value="IPP-2"/>
    <property type="match status" value="1"/>
</dbReference>
<sequence>MGDEKKDEKEGISAEASSDAAGASDRSSVRTILGSCKRPLDGHHASNHRGVSWDEANLAEHDKERGTRRKIDEPPTPWAQSPVSSEEETEAKVKTPKSSTQVSTVADAFLGASPWRRRGESS</sequence>
<dbReference type="Proteomes" id="UP001642484">
    <property type="component" value="Unassembled WGS sequence"/>
</dbReference>
<reference evidence="2 3" key="1">
    <citation type="submission" date="2024-02" db="EMBL/GenBank/DDBJ databases">
        <authorList>
            <person name="Chen Y."/>
            <person name="Shah S."/>
            <person name="Dougan E. K."/>
            <person name="Thang M."/>
            <person name="Chan C."/>
        </authorList>
    </citation>
    <scope>NUCLEOTIDE SEQUENCE [LARGE SCALE GENOMIC DNA]</scope>
</reference>
<evidence type="ECO:0000313" key="2">
    <source>
        <dbReference type="EMBL" id="CAK9007020.1"/>
    </source>
</evidence>
<feature type="compositionally biased region" description="Low complexity" evidence="1">
    <location>
        <begin position="13"/>
        <end position="26"/>
    </location>
</feature>
<evidence type="ECO:0000256" key="1">
    <source>
        <dbReference type="SAM" id="MobiDB-lite"/>
    </source>
</evidence>
<accession>A0ABP0IY56</accession>
<name>A0ABP0IY56_9DINO</name>
<proteinExistence type="predicted"/>
<gene>
    <name evidence="2" type="ORF">CCMP2556_LOCUS8665</name>
</gene>
<dbReference type="InterPro" id="IPR007062">
    <property type="entry name" value="PPI-2"/>
</dbReference>
<keyword evidence="3" id="KW-1185">Reference proteome</keyword>